<proteinExistence type="predicted"/>
<evidence type="ECO:0000313" key="4">
    <source>
        <dbReference type="Proteomes" id="UP001558713"/>
    </source>
</evidence>
<dbReference type="Gene3D" id="2.10.110.10">
    <property type="entry name" value="Cysteine Rich Protein"/>
    <property type="match status" value="1"/>
</dbReference>
<keyword evidence="4" id="KW-1185">Reference proteome</keyword>
<name>A0ABD1AQN9_CARAN</name>
<dbReference type="SUPFAM" id="SSF57716">
    <property type="entry name" value="Glucocorticoid receptor-like (DNA-binding domain)"/>
    <property type="match status" value="1"/>
</dbReference>
<dbReference type="PANTHER" id="PTHR24209:SF28">
    <property type="entry name" value="PROTEIN DA1-RELATED 4-RELATED"/>
    <property type="match status" value="1"/>
</dbReference>
<sequence length="409" mass="46985">MRSWFKHDPSKKGKAKQVEEDESKIKHSKDHMEEEDVNHPPRICNGCCKPIEDGIYMNAFDGLWHPLCLSRLPCQKPIMNEIPNSKGQFPNCYICEKKIPSTEKGIEFSYHPFWKEKYCPSHEEDGTAKCFSCERLESCRTKYVMLADSRWLCRECLECAVMNTVECHQLHMEIRDFFESLHMKIEKEFPVLLVEKEAINKAEKEEKIDTHYGTVTRGLCLSGEQIVNTVTNWRIGPDKEEIQGMDWKSVMVERKCEVTAILILYGLPRLLTGYILAHEMMHAWLKLNGFRKLDTVLEEGLCQVFGHMWLEPQRYAPLFVADSSSSSSASSSSSSRTPPATTTSKKKGSSDFEKELVEFCKHQIETNDSLVYGVGFRQVSKMMESNHGKLMGTLKDIVRASKNIPDSKF</sequence>
<dbReference type="Proteomes" id="UP001558713">
    <property type="component" value="Unassembled WGS sequence"/>
</dbReference>
<evidence type="ECO:0000313" key="3">
    <source>
        <dbReference type="EMBL" id="KAL1208658.1"/>
    </source>
</evidence>
<protein>
    <submittedName>
        <fullName evidence="3">Protein DA1-related 4</fullName>
    </submittedName>
</protein>
<feature type="domain" description="Protein DA1-like" evidence="2">
    <location>
        <begin position="181"/>
        <end position="398"/>
    </location>
</feature>
<gene>
    <name evidence="3" type="ORF">V5N11_000337</name>
</gene>
<feature type="compositionally biased region" description="Low complexity" evidence="1">
    <location>
        <begin position="327"/>
        <end position="343"/>
    </location>
</feature>
<feature type="region of interest" description="Disordered" evidence="1">
    <location>
        <begin position="327"/>
        <end position="348"/>
    </location>
</feature>
<evidence type="ECO:0000256" key="1">
    <source>
        <dbReference type="SAM" id="MobiDB-lite"/>
    </source>
</evidence>
<feature type="region of interest" description="Disordered" evidence="1">
    <location>
        <begin position="1"/>
        <end position="37"/>
    </location>
</feature>
<comment type="caution">
    <text evidence="3">The sequence shown here is derived from an EMBL/GenBank/DDBJ whole genome shotgun (WGS) entry which is preliminary data.</text>
</comment>
<feature type="compositionally biased region" description="Basic and acidic residues" evidence="1">
    <location>
        <begin position="1"/>
        <end position="11"/>
    </location>
</feature>
<accession>A0ABD1AQN9</accession>
<dbReference type="InterPro" id="IPR045218">
    <property type="entry name" value="DA1-like"/>
</dbReference>
<dbReference type="AlphaFoldDB" id="A0ABD1AQN9"/>
<organism evidence="3 4">
    <name type="scientific">Cardamine amara subsp. amara</name>
    <dbReference type="NCBI Taxonomy" id="228776"/>
    <lineage>
        <taxon>Eukaryota</taxon>
        <taxon>Viridiplantae</taxon>
        <taxon>Streptophyta</taxon>
        <taxon>Embryophyta</taxon>
        <taxon>Tracheophyta</taxon>
        <taxon>Spermatophyta</taxon>
        <taxon>Magnoliopsida</taxon>
        <taxon>eudicotyledons</taxon>
        <taxon>Gunneridae</taxon>
        <taxon>Pentapetalae</taxon>
        <taxon>rosids</taxon>
        <taxon>malvids</taxon>
        <taxon>Brassicales</taxon>
        <taxon>Brassicaceae</taxon>
        <taxon>Cardamineae</taxon>
        <taxon>Cardamine</taxon>
    </lineage>
</organism>
<reference evidence="3 4" key="1">
    <citation type="submission" date="2024-04" db="EMBL/GenBank/DDBJ databases">
        <title>Genome assembly C_amara_ONT_v2.</title>
        <authorList>
            <person name="Yant L."/>
            <person name="Moore C."/>
            <person name="Slenker M."/>
        </authorList>
    </citation>
    <scope>NUCLEOTIDE SEQUENCE [LARGE SCALE GENOMIC DNA]</scope>
    <source>
        <tissue evidence="3">Leaf</tissue>
    </source>
</reference>
<dbReference type="EMBL" id="JBANAX010000446">
    <property type="protein sequence ID" value="KAL1208658.1"/>
    <property type="molecule type" value="Genomic_DNA"/>
</dbReference>
<evidence type="ECO:0000259" key="2">
    <source>
        <dbReference type="Pfam" id="PF12315"/>
    </source>
</evidence>
<dbReference type="PANTHER" id="PTHR24209">
    <property type="entry name" value="PROTEIN DA1-RELATED 2"/>
    <property type="match status" value="1"/>
</dbReference>
<dbReference type="InterPro" id="IPR022087">
    <property type="entry name" value="DA1-like_dom"/>
</dbReference>
<dbReference type="Pfam" id="PF12315">
    <property type="entry name" value="DA1-like"/>
    <property type="match status" value="1"/>
</dbReference>